<dbReference type="RefSeq" id="WP_229161785.1">
    <property type="nucleotide sequence ID" value="NZ_JAJEWP010000005.1"/>
</dbReference>
<comment type="similarity">
    <text evidence="2 9">Belongs to the uroporphyrinogen-III synthase family.</text>
</comment>
<evidence type="ECO:0000256" key="7">
    <source>
        <dbReference type="ARBA" id="ARBA00040167"/>
    </source>
</evidence>
<dbReference type="PANTHER" id="PTHR38042:SF1">
    <property type="entry name" value="UROPORPHYRINOGEN-III SYNTHASE, CHLOROPLASTIC"/>
    <property type="match status" value="1"/>
</dbReference>
<sequence>MTVLVLRPRHKVDASVAFFQQQGIAALGWGLIETLPDDGGIRHARHQLAKVDDQHGIIVTSTVAAHASASFLAATLATVFAIGKSTAAVLDNLGIQAHTPEVETSEGMLALIDSLALECQHWFILKGVGGRDALATGLQQRGNKVEELAVYQRHVMAKPYQTQPWQWSEIQCIVATSGALIDAAFHHTPASVLQSIPWAVVSERLAGHLERRGVTDVRVCNGASDAALVACIRNKME</sequence>
<evidence type="ECO:0000256" key="8">
    <source>
        <dbReference type="ARBA" id="ARBA00048617"/>
    </source>
</evidence>
<keyword evidence="12" id="KW-1185">Reference proteome</keyword>
<accession>A0ABS8GAT0</accession>
<dbReference type="CDD" id="cd06578">
    <property type="entry name" value="HemD"/>
    <property type="match status" value="1"/>
</dbReference>
<evidence type="ECO:0000256" key="6">
    <source>
        <dbReference type="ARBA" id="ARBA00037589"/>
    </source>
</evidence>
<evidence type="ECO:0000313" key="12">
    <source>
        <dbReference type="Proteomes" id="UP001520878"/>
    </source>
</evidence>
<dbReference type="EC" id="4.2.1.75" evidence="3 9"/>
<keyword evidence="5 9" id="KW-0627">Porphyrin biosynthesis</keyword>
<dbReference type="EMBL" id="JAJEWP010000005">
    <property type="protein sequence ID" value="MCC2617539.1"/>
    <property type="molecule type" value="Genomic_DNA"/>
</dbReference>
<comment type="pathway">
    <text evidence="1 9">Porphyrin-containing compound metabolism; protoporphyrin-IX biosynthesis; coproporphyrinogen-III from 5-aminolevulinate: step 3/4.</text>
</comment>
<proteinExistence type="inferred from homology"/>
<organism evidence="11 12">
    <name type="scientific">Fluctibacter halophilus</name>
    <dbReference type="NCBI Taxonomy" id="226011"/>
    <lineage>
        <taxon>Bacteria</taxon>
        <taxon>Pseudomonadati</taxon>
        <taxon>Pseudomonadota</taxon>
        <taxon>Gammaproteobacteria</taxon>
        <taxon>Alteromonadales</taxon>
        <taxon>Alteromonadaceae</taxon>
        <taxon>Fluctibacter</taxon>
    </lineage>
</organism>
<evidence type="ECO:0000259" key="10">
    <source>
        <dbReference type="Pfam" id="PF02602"/>
    </source>
</evidence>
<dbReference type="SUPFAM" id="SSF69618">
    <property type="entry name" value="HemD-like"/>
    <property type="match status" value="1"/>
</dbReference>
<evidence type="ECO:0000313" key="11">
    <source>
        <dbReference type="EMBL" id="MCC2617539.1"/>
    </source>
</evidence>
<reference evidence="11 12" key="1">
    <citation type="submission" date="2021-10" db="EMBL/GenBank/DDBJ databases">
        <title>Draft genome of Aestuariibacter halophilus JC2043.</title>
        <authorList>
            <person name="Emsley S.A."/>
            <person name="Pfannmuller K.M."/>
            <person name="Ushijima B."/>
            <person name="Saw J.H."/>
            <person name="Videau P."/>
        </authorList>
    </citation>
    <scope>NUCLEOTIDE SEQUENCE [LARGE SCALE GENOMIC DNA]</scope>
    <source>
        <strain evidence="11 12">JC2043</strain>
    </source>
</reference>
<dbReference type="Gene3D" id="3.40.50.10090">
    <property type="match status" value="2"/>
</dbReference>
<keyword evidence="4 9" id="KW-0456">Lyase</keyword>
<dbReference type="Proteomes" id="UP001520878">
    <property type="component" value="Unassembled WGS sequence"/>
</dbReference>
<comment type="catalytic activity">
    <reaction evidence="8 9">
        <text>hydroxymethylbilane = uroporphyrinogen III + H2O</text>
        <dbReference type="Rhea" id="RHEA:18965"/>
        <dbReference type="ChEBI" id="CHEBI:15377"/>
        <dbReference type="ChEBI" id="CHEBI:57308"/>
        <dbReference type="ChEBI" id="CHEBI:57845"/>
        <dbReference type="EC" id="4.2.1.75"/>
    </reaction>
</comment>
<comment type="caution">
    <text evidence="11">The sequence shown here is derived from an EMBL/GenBank/DDBJ whole genome shotgun (WGS) entry which is preliminary data.</text>
</comment>
<evidence type="ECO:0000256" key="9">
    <source>
        <dbReference type="RuleBase" id="RU366031"/>
    </source>
</evidence>
<comment type="function">
    <text evidence="6 9">Catalyzes cyclization of the linear tetrapyrrole, hydroxymethylbilane, to the macrocyclic uroporphyrinogen III.</text>
</comment>
<feature type="domain" description="Tetrapyrrole biosynthesis uroporphyrinogen III synthase" evidence="10">
    <location>
        <begin position="19"/>
        <end position="229"/>
    </location>
</feature>
<protein>
    <recommendedName>
        <fullName evidence="7 9">Uroporphyrinogen-III synthase</fullName>
        <ecNumber evidence="3 9">4.2.1.75</ecNumber>
    </recommendedName>
</protein>
<dbReference type="InterPro" id="IPR039793">
    <property type="entry name" value="UROS/Hem4"/>
</dbReference>
<name>A0ABS8GAT0_9ALTE</name>
<dbReference type="PANTHER" id="PTHR38042">
    <property type="entry name" value="UROPORPHYRINOGEN-III SYNTHASE, CHLOROPLASTIC"/>
    <property type="match status" value="1"/>
</dbReference>
<dbReference type="Pfam" id="PF02602">
    <property type="entry name" value="HEM4"/>
    <property type="match status" value="1"/>
</dbReference>
<dbReference type="InterPro" id="IPR003754">
    <property type="entry name" value="4pyrrol_synth_uPrphyn_synth"/>
</dbReference>
<evidence type="ECO:0000256" key="3">
    <source>
        <dbReference type="ARBA" id="ARBA00013109"/>
    </source>
</evidence>
<gene>
    <name evidence="11" type="ORF">LJ739_14900</name>
</gene>
<dbReference type="InterPro" id="IPR036108">
    <property type="entry name" value="4pyrrol_syn_uPrphyn_synt_sf"/>
</dbReference>
<evidence type="ECO:0000256" key="1">
    <source>
        <dbReference type="ARBA" id="ARBA00004772"/>
    </source>
</evidence>
<evidence type="ECO:0000256" key="4">
    <source>
        <dbReference type="ARBA" id="ARBA00023239"/>
    </source>
</evidence>
<evidence type="ECO:0000256" key="5">
    <source>
        <dbReference type="ARBA" id="ARBA00023244"/>
    </source>
</evidence>
<evidence type="ECO:0000256" key="2">
    <source>
        <dbReference type="ARBA" id="ARBA00008133"/>
    </source>
</evidence>